<dbReference type="Pfam" id="PF13718">
    <property type="entry name" value="GNAT_acetyltr_2"/>
    <property type="match status" value="1"/>
</dbReference>
<dbReference type="Gene3D" id="3.40.630.30">
    <property type="match status" value="1"/>
</dbReference>
<protein>
    <submittedName>
        <fullName evidence="5">N-acetyltransferase domain-containing protein</fullName>
    </submittedName>
</protein>
<dbReference type="GO" id="GO:0000049">
    <property type="term" value="F:tRNA binding"/>
    <property type="evidence" value="ECO:0007669"/>
    <property type="project" value="TreeGrafter"/>
</dbReference>
<evidence type="ECO:0000259" key="3">
    <source>
        <dbReference type="Pfam" id="PF13725"/>
    </source>
</evidence>
<reference evidence="5" key="1">
    <citation type="submission" date="2019-12" db="UniProtKB">
        <authorList>
            <consortium name="WormBaseParasite"/>
        </authorList>
    </citation>
    <scope>IDENTIFICATION</scope>
</reference>
<dbReference type="SUPFAM" id="SSF55729">
    <property type="entry name" value="Acyl-CoA N-acyltransferases (Nat)"/>
    <property type="match status" value="1"/>
</dbReference>
<feature type="region of interest" description="Disordered" evidence="1">
    <location>
        <begin position="453"/>
        <end position="472"/>
    </location>
</feature>
<dbReference type="Pfam" id="PF13725">
    <property type="entry name" value="tRNA_bind_2"/>
    <property type="match status" value="1"/>
</dbReference>
<dbReference type="InterPro" id="IPR000182">
    <property type="entry name" value="GNAT_dom"/>
</dbReference>
<dbReference type="STRING" id="70415.A0A5S6QZA9"/>
<dbReference type="GO" id="GO:1990883">
    <property type="term" value="F:18S rRNA cytidine N-acetyltransferase activity"/>
    <property type="evidence" value="ECO:0007669"/>
    <property type="project" value="TreeGrafter"/>
</dbReference>
<evidence type="ECO:0000259" key="2">
    <source>
        <dbReference type="Pfam" id="PF13718"/>
    </source>
</evidence>
<dbReference type="PANTHER" id="PTHR10925">
    <property type="entry name" value="N-ACETYLTRANSFERASE 10"/>
    <property type="match status" value="1"/>
</dbReference>
<dbReference type="GO" id="GO:0005730">
    <property type="term" value="C:nucleolus"/>
    <property type="evidence" value="ECO:0007669"/>
    <property type="project" value="TreeGrafter"/>
</dbReference>
<proteinExistence type="predicted"/>
<evidence type="ECO:0000313" key="4">
    <source>
        <dbReference type="Proteomes" id="UP000046395"/>
    </source>
</evidence>
<dbReference type="GO" id="GO:1904812">
    <property type="term" value="P:rRNA acetylation involved in maturation of SSU-rRNA"/>
    <property type="evidence" value="ECO:0007669"/>
    <property type="project" value="TreeGrafter"/>
</dbReference>
<dbReference type="WBParaSite" id="TMUE_3000012429.1">
    <property type="protein sequence ID" value="TMUE_3000012429.1"/>
    <property type="gene ID" value="WBGene00290547"/>
</dbReference>
<feature type="domain" description="N-acetyltransferase" evidence="2">
    <location>
        <begin position="1"/>
        <end position="223"/>
    </location>
</feature>
<feature type="domain" description="Possible tRNA binding" evidence="3">
    <location>
        <begin position="232"/>
        <end position="444"/>
    </location>
</feature>
<name>A0A5S6QZA9_TRIMR</name>
<accession>A0A5S6QZA9</accession>
<evidence type="ECO:0000313" key="5">
    <source>
        <dbReference type="WBParaSite" id="TMUE_3000012429.1"/>
    </source>
</evidence>
<evidence type="ECO:0000256" key="1">
    <source>
        <dbReference type="SAM" id="MobiDB-lite"/>
    </source>
</evidence>
<dbReference type="InterPro" id="IPR032672">
    <property type="entry name" value="TmcA/NAT10/Kre33"/>
</dbReference>
<dbReference type="CDD" id="cd04301">
    <property type="entry name" value="NAT_SF"/>
    <property type="match status" value="1"/>
</dbReference>
<dbReference type="InterPro" id="IPR027992">
    <property type="entry name" value="tRNA_bind_dom"/>
</dbReference>
<dbReference type="PANTHER" id="PTHR10925:SF5">
    <property type="entry name" value="RNA CYTIDINE ACETYLTRANSFERASE"/>
    <property type="match status" value="1"/>
</dbReference>
<dbReference type="GO" id="GO:0030686">
    <property type="term" value="C:90S preribosome"/>
    <property type="evidence" value="ECO:0007669"/>
    <property type="project" value="TreeGrafter"/>
</dbReference>
<keyword evidence="4" id="KW-1185">Reference proteome</keyword>
<dbReference type="Proteomes" id="UP000046395">
    <property type="component" value="Unassembled WGS sequence"/>
</dbReference>
<organism evidence="4 5">
    <name type="scientific">Trichuris muris</name>
    <name type="common">Mouse whipworm</name>
    <dbReference type="NCBI Taxonomy" id="70415"/>
    <lineage>
        <taxon>Eukaryota</taxon>
        <taxon>Metazoa</taxon>
        <taxon>Ecdysozoa</taxon>
        <taxon>Nematoda</taxon>
        <taxon>Enoplea</taxon>
        <taxon>Dorylaimia</taxon>
        <taxon>Trichinellida</taxon>
        <taxon>Trichuridae</taxon>
        <taxon>Trichuris</taxon>
    </lineage>
</organism>
<sequence length="472" mass="53645">MSIYVAAHYKNSPNDLQMISDAPSHHLFVLLGPVDVNQKNIPEILCVVQVSLEGDISKASVNDQMSRGKRPSGDLIPWTLAQQFQDSNFPGLSGARIVRIATHPDYQNMGYGSRAVELLQQYYEGAFPALDELRVEPERPEVNGQDGGDNLLEEKIAPRKDLPPLLAKLSERRAERLDWLGVCYGLTPELQKFWARRNFVPVYIRQTPSELTGEFSCIKIKCLGNEASSQEWLTAYWKDFQRRFISLLGYQFATFPISLALGILAKQDLIPLDNGEGISRGELRIFFSDYDLKRLDMYSQNLVDHHLITDLLPFLARLYFTRKIKVDLNTLQAGILMALGLQHKTVDDVMKEVNLPSSQILALFNRVIRKCLAYLNQVCETAIESHLGISQRHTVTAQELPRPLEDELNAYASEVQQKAQKDLRNLISESDLAKYRIRADEDDTEFLSDKLASKKSKKRLGKMHGSGKKRRR</sequence>
<dbReference type="AlphaFoldDB" id="A0A5S6QZA9"/>
<dbReference type="InterPro" id="IPR016181">
    <property type="entry name" value="Acyl_CoA_acyltransferase"/>
</dbReference>